<evidence type="ECO:0000259" key="3">
    <source>
        <dbReference type="PROSITE" id="PS51677"/>
    </source>
</evidence>
<dbReference type="Proteomes" id="UP000057158">
    <property type="component" value="Chromosome"/>
</dbReference>
<evidence type="ECO:0000313" key="4">
    <source>
        <dbReference type="EMBL" id="ALC15485.1"/>
    </source>
</evidence>
<dbReference type="GO" id="GO:0016810">
    <property type="term" value="F:hydrolase activity, acting on carbon-nitrogen (but not peptide) bonds"/>
    <property type="evidence" value="ECO:0007669"/>
    <property type="project" value="InterPro"/>
</dbReference>
<dbReference type="InterPro" id="IPR002509">
    <property type="entry name" value="NODB_dom"/>
</dbReference>
<dbReference type="Pfam" id="PF01522">
    <property type="entry name" value="Polysacc_deac_1"/>
    <property type="match status" value="2"/>
</dbReference>
<dbReference type="CDD" id="cd10918">
    <property type="entry name" value="CE4_NodB_like_5s_6s"/>
    <property type="match status" value="1"/>
</dbReference>
<name>A0A0M4D4H1_9BACT</name>
<keyword evidence="5" id="KW-1185">Reference proteome</keyword>
<dbReference type="RefSeq" id="WP_053549687.1">
    <property type="nucleotide sequence ID" value="NZ_CP010802.1"/>
</dbReference>
<dbReference type="Gene3D" id="3.20.20.370">
    <property type="entry name" value="Glycoside hydrolase/deacetylase"/>
    <property type="match status" value="1"/>
</dbReference>
<organism evidence="4 5">
    <name type="scientific">Desulfuromonas soudanensis</name>
    <dbReference type="NCBI Taxonomy" id="1603606"/>
    <lineage>
        <taxon>Bacteria</taxon>
        <taxon>Pseudomonadati</taxon>
        <taxon>Thermodesulfobacteriota</taxon>
        <taxon>Desulfuromonadia</taxon>
        <taxon>Desulfuromonadales</taxon>
        <taxon>Desulfuromonadaceae</taxon>
        <taxon>Desulfuromonas</taxon>
    </lineage>
</organism>
<dbReference type="PANTHER" id="PTHR34216">
    <property type="match status" value="1"/>
</dbReference>
<dbReference type="PANTHER" id="PTHR34216:SF3">
    <property type="entry name" value="POLY-BETA-1,6-N-ACETYL-D-GLUCOSAMINE N-DEACETYLASE"/>
    <property type="match status" value="1"/>
</dbReference>
<dbReference type="SUPFAM" id="SSF88713">
    <property type="entry name" value="Glycoside hydrolase/deacetylase"/>
    <property type="match status" value="1"/>
</dbReference>
<gene>
    <name evidence="4" type="ORF">DSOUD_0697</name>
</gene>
<dbReference type="EMBL" id="CP010802">
    <property type="protein sequence ID" value="ALC15485.1"/>
    <property type="molecule type" value="Genomic_DNA"/>
</dbReference>
<accession>A0A0M4D4H1</accession>
<dbReference type="InterPro" id="IPR051398">
    <property type="entry name" value="Polysacch_Deacetylase"/>
</dbReference>
<dbReference type="AlphaFoldDB" id="A0A0M4D4H1"/>
<sequence>MGDGIYRTVLPAYRFLQRLKNAATGLIDPPVVVLLFHRVTVLSSDPERLAVSPDNFRRQMGFLKERFRLVRLEEDWSALSEPAVAVTFDDGYADNVLEALPILEDVGVPATFFISTGHMGTDKEFWWDRMERILLRGVNLPAAFTLVDCRYGQSWPTETAAERQTLYHALNALAQKVEIGRIDGWLEQLAAWSGQQEGGAGVNRTLTREELRVLGRSPWATVGAHTVSHAALSALSTERQREEIFVSKETLEKELDKKIEVFSYPFGNRAHYNRDSIALCRQAGFLKAAANFPGQVHRWTDPYQLPRRVVRNWDLDTFAGHMKNWV</sequence>
<dbReference type="GO" id="GO:0005975">
    <property type="term" value="P:carbohydrate metabolic process"/>
    <property type="evidence" value="ECO:0007669"/>
    <property type="project" value="InterPro"/>
</dbReference>
<dbReference type="KEGG" id="des:DSOUD_0697"/>
<evidence type="ECO:0000313" key="5">
    <source>
        <dbReference type="Proteomes" id="UP000057158"/>
    </source>
</evidence>
<dbReference type="OrthoDB" id="9776235at2"/>
<protein>
    <submittedName>
        <fullName evidence="4">Polysaccharide deacetylase</fullName>
    </submittedName>
</protein>
<evidence type="ECO:0000256" key="2">
    <source>
        <dbReference type="ARBA" id="ARBA00022729"/>
    </source>
</evidence>
<comment type="subcellular location">
    <subcellularLocation>
        <location evidence="1">Secreted</location>
    </subcellularLocation>
</comment>
<dbReference type="InterPro" id="IPR011330">
    <property type="entry name" value="Glyco_hydro/deAcase_b/a-brl"/>
</dbReference>
<reference evidence="4 5" key="1">
    <citation type="submission" date="2015-07" db="EMBL/GenBank/DDBJ databases">
        <title>Isolation and Genomic Characterization of a Novel Halophilic Metal-Reducing Deltaproteobacterium from the Deep Subsurface.</title>
        <authorList>
            <person name="Badalamenti J.P."/>
            <person name="Summers Z.M."/>
            <person name="Gralnick J.A."/>
            <person name="Bond D.R."/>
        </authorList>
    </citation>
    <scope>NUCLEOTIDE SEQUENCE [LARGE SCALE GENOMIC DNA]</scope>
    <source>
        <strain evidence="4 5">WTL</strain>
    </source>
</reference>
<evidence type="ECO:0000256" key="1">
    <source>
        <dbReference type="ARBA" id="ARBA00004613"/>
    </source>
</evidence>
<dbReference type="STRING" id="1603606.DSOUD_0697"/>
<dbReference type="PATRIC" id="fig|1603606.3.peg.761"/>
<proteinExistence type="predicted"/>
<feature type="domain" description="NodB homology" evidence="3">
    <location>
        <begin position="82"/>
        <end position="326"/>
    </location>
</feature>
<keyword evidence="2" id="KW-0732">Signal</keyword>
<dbReference type="GO" id="GO:0005576">
    <property type="term" value="C:extracellular region"/>
    <property type="evidence" value="ECO:0007669"/>
    <property type="project" value="UniProtKB-SubCell"/>
</dbReference>
<dbReference type="PROSITE" id="PS51677">
    <property type="entry name" value="NODB"/>
    <property type="match status" value="1"/>
</dbReference>